<evidence type="ECO:0000313" key="6">
    <source>
        <dbReference type="EMBL" id="ADU63304.1"/>
    </source>
</evidence>
<dbReference type="RefSeq" id="WP_013515216.1">
    <property type="nucleotide sequence ID" value="NC_014844.1"/>
</dbReference>
<dbReference type="EMBL" id="CP002431">
    <property type="protein sequence ID" value="ADU63304.1"/>
    <property type="molecule type" value="Genomic_DNA"/>
</dbReference>
<dbReference type="InterPro" id="IPR001077">
    <property type="entry name" value="COMT_C"/>
</dbReference>
<dbReference type="InterPro" id="IPR036390">
    <property type="entry name" value="WH_DNA-bd_sf"/>
</dbReference>
<dbReference type="InterPro" id="IPR029063">
    <property type="entry name" value="SAM-dependent_MTases_sf"/>
</dbReference>
<evidence type="ECO:0000256" key="2">
    <source>
        <dbReference type="ARBA" id="ARBA00022679"/>
    </source>
</evidence>
<keyword evidence="1 6" id="KW-0489">Methyltransferase</keyword>
<dbReference type="Pfam" id="PF00891">
    <property type="entry name" value="Methyltransf_2"/>
    <property type="match status" value="1"/>
</dbReference>
<dbReference type="eggNOG" id="COG0500">
    <property type="taxonomic scope" value="Bacteria"/>
</dbReference>
<proteinExistence type="predicted"/>
<dbReference type="SUPFAM" id="SSF46785">
    <property type="entry name" value="Winged helix' DNA-binding domain"/>
    <property type="match status" value="1"/>
</dbReference>
<dbReference type="Proteomes" id="UP000002191">
    <property type="component" value="Chromosome"/>
</dbReference>
<dbReference type="SUPFAM" id="SSF53335">
    <property type="entry name" value="S-adenosyl-L-methionine-dependent methyltransferases"/>
    <property type="match status" value="1"/>
</dbReference>
<dbReference type="Gene3D" id="3.40.50.150">
    <property type="entry name" value="Vaccinia Virus protein VP39"/>
    <property type="match status" value="1"/>
</dbReference>
<evidence type="ECO:0000256" key="3">
    <source>
        <dbReference type="ARBA" id="ARBA00022691"/>
    </source>
</evidence>
<evidence type="ECO:0000259" key="5">
    <source>
        <dbReference type="Pfam" id="PF08100"/>
    </source>
</evidence>
<dbReference type="InterPro" id="IPR036388">
    <property type="entry name" value="WH-like_DNA-bd_sf"/>
</dbReference>
<dbReference type="GO" id="GO:0032259">
    <property type="term" value="P:methylation"/>
    <property type="evidence" value="ECO:0007669"/>
    <property type="project" value="UniProtKB-KW"/>
</dbReference>
<dbReference type="STRING" id="643562.Daes_2299"/>
<name>E6VTL7_PSEA9</name>
<organism evidence="6 7">
    <name type="scientific">Pseudodesulfovibrio aespoeensis (strain ATCC 700646 / DSM 10631 / Aspo-2)</name>
    <name type="common">Desulfovibrio aespoeensis</name>
    <dbReference type="NCBI Taxonomy" id="643562"/>
    <lineage>
        <taxon>Bacteria</taxon>
        <taxon>Pseudomonadati</taxon>
        <taxon>Thermodesulfobacteriota</taxon>
        <taxon>Desulfovibrionia</taxon>
        <taxon>Desulfovibrionales</taxon>
        <taxon>Desulfovibrionaceae</taxon>
    </lineage>
</organism>
<dbReference type="CDD" id="cd02440">
    <property type="entry name" value="AdoMet_MTases"/>
    <property type="match status" value="1"/>
</dbReference>
<dbReference type="OrthoDB" id="9767938at2"/>
<dbReference type="Pfam" id="PF08100">
    <property type="entry name" value="Dimerisation"/>
    <property type="match status" value="1"/>
</dbReference>
<gene>
    <name evidence="6" type="ordered locus">Daes_2299</name>
</gene>
<accession>E6VTL7</accession>
<feature type="domain" description="O-methyltransferase dimerisation" evidence="5">
    <location>
        <begin position="20"/>
        <end position="91"/>
    </location>
</feature>
<dbReference type="HOGENOM" id="CLU_005533_4_3_7"/>
<sequence length="337" mass="37312">MPFPTPKTSLAPVEHVLMESISAQAIIDAVRMNLFDHLSSQPMPAAVLAKAMELKTEPLEAMLDVLVDRHLLTLDGKIYANTEMTEEYLVSASPLYQGKALSLQHGHNELLRKSLPTLLKGGTMEREKTDESWAEADTMDGTLQHALNGQLQMAVAYLKELPEFASFRTMADIGGNHGHYSMELLEHNPDLTSAILDLPNVTAPAMQRCTALGYGDRITCEPFDLRSDELPEEAYDFVFTSHILYGCVDDLENVFRNIHRSLKAGGCFASHHLSREGGASRLYQTSVELITRLMGYKTHFLSGRDLEEPLTAAGFGNFTHTFTGCDGQTLLLVARKL</sequence>
<dbReference type="GO" id="GO:0046983">
    <property type="term" value="F:protein dimerization activity"/>
    <property type="evidence" value="ECO:0007669"/>
    <property type="project" value="InterPro"/>
</dbReference>
<reference evidence="7" key="1">
    <citation type="submission" date="2010-12" db="EMBL/GenBank/DDBJ databases">
        <title>Complete sequence of Desulfovibrio aespoeensis Aspo-2.</title>
        <authorList>
            <consortium name="US DOE Joint Genome Institute"/>
            <person name="Lucas S."/>
            <person name="Copeland A."/>
            <person name="Lapidus A."/>
            <person name="Cheng J.-F."/>
            <person name="Goodwin L."/>
            <person name="Pitluck S."/>
            <person name="Chertkov O."/>
            <person name="Misra M."/>
            <person name="Detter J.C."/>
            <person name="Han C."/>
            <person name="Tapia R."/>
            <person name="Land M."/>
            <person name="Hauser L."/>
            <person name="Kyrpides N."/>
            <person name="Ivanova N."/>
            <person name="Ovchinnikova G."/>
            <person name="Pedersen K."/>
            <person name="Jagevall S."/>
            <person name="Hazen T."/>
            <person name="Woyke T."/>
        </authorList>
    </citation>
    <scope>NUCLEOTIDE SEQUENCE [LARGE SCALE GENOMIC DNA]</scope>
    <source>
        <strain evidence="7">ATCC 700646 / DSM 10631 / Aspo-2</strain>
    </source>
</reference>
<dbReference type="KEGG" id="das:Daes_2299"/>
<dbReference type="AlphaFoldDB" id="E6VTL7"/>
<dbReference type="PANTHER" id="PTHR43712:SF2">
    <property type="entry name" value="O-METHYLTRANSFERASE CICE"/>
    <property type="match status" value="1"/>
</dbReference>
<dbReference type="InterPro" id="IPR012967">
    <property type="entry name" value="COMT_dimerisation"/>
</dbReference>
<dbReference type="PANTHER" id="PTHR43712">
    <property type="entry name" value="PUTATIVE (AFU_ORTHOLOGUE AFUA_4G14580)-RELATED"/>
    <property type="match status" value="1"/>
</dbReference>
<protein>
    <submittedName>
        <fullName evidence="6">O-methyltransferase family 2</fullName>
    </submittedName>
</protein>
<evidence type="ECO:0000256" key="1">
    <source>
        <dbReference type="ARBA" id="ARBA00022603"/>
    </source>
</evidence>
<dbReference type="GO" id="GO:0008171">
    <property type="term" value="F:O-methyltransferase activity"/>
    <property type="evidence" value="ECO:0007669"/>
    <property type="project" value="InterPro"/>
</dbReference>
<evidence type="ECO:0000259" key="4">
    <source>
        <dbReference type="Pfam" id="PF00891"/>
    </source>
</evidence>
<dbReference type="Gene3D" id="1.10.10.10">
    <property type="entry name" value="Winged helix-like DNA-binding domain superfamily/Winged helix DNA-binding domain"/>
    <property type="match status" value="1"/>
</dbReference>
<dbReference type="InterPro" id="IPR016461">
    <property type="entry name" value="COMT-like"/>
</dbReference>
<keyword evidence="7" id="KW-1185">Reference proteome</keyword>
<feature type="domain" description="O-methyltransferase C-terminal" evidence="4">
    <location>
        <begin position="141"/>
        <end position="267"/>
    </location>
</feature>
<reference evidence="6 7" key="2">
    <citation type="journal article" date="2014" name="Genome Announc.">
        <title>Complete Genome Sequence of the Subsurface, Mesophilic Sulfate-Reducing Bacterium Desulfovibrio aespoeensis Aspo-2.</title>
        <authorList>
            <person name="Pedersen K."/>
            <person name="Bengtsson A."/>
            <person name="Edlund J."/>
            <person name="Rabe L."/>
            <person name="Hazen T."/>
            <person name="Chakraborty R."/>
            <person name="Goodwin L."/>
            <person name="Shapiro N."/>
        </authorList>
    </citation>
    <scope>NUCLEOTIDE SEQUENCE [LARGE SCALE GENOMIC DNA]</scope>
    <source>
        <strain evidence="7">ATCC 700646 / DSM 10631 / Aspo-2</strain>
    </source>
</reference>
<keyword evidence="3" id="KW-0949">S-adenosyl-L-methionine</keyword>
<keyword evidence="2 6" id="KW-0808">Transferase</keyword>
<dbReference type="PROSITE" id="PS51683">
    <property type="entry name" value="SAM_OMT_II"/>
    <property type="match status" value="1"/>
</dbReference>
<evidence type="ECO:0000313" key="7">
    <source>
        <dbReference type="Proteomes" id="UP000002191"/>
    </source>
</evidence>